<dbReference type="Proteomes" id="UP000772434">
    <property type="component" value="Unassembled WGS sequence"/>
</dbReference>
<gene>
    <name evidence="3" type="ORF">BDP27DRAFT_1372395</name>
</gene>
<dbReference type="OrthoDB" id="3060447at2759"/>
<feature type="region of interest" description="Disordered" evidence="1">
    <location>
        <begin position="1"/>
        <end position="20"/>
    </location>
</feature>
<feature type="region of interest" description="Disordered" evidence="1">
    <location>
        <begin position="281"/>
        <end position="300"/>
    </location>
</feature>
<organism evidence="3 4">
    <name type="scientific">Rhodocollybia butyracea</name>
    <dbReference type="NCBI Taxonomy" id="206335"/>
    <lineage>
        <taxon>Eukaryota</taxon>
        <taxon>Fungi</taxon>
        <taxon>Dikarya</taxon>
        <taxon>Basidiomycota</taxon>
        <taxon>Agaricomycotina</taxon>
        <taxon>Agaricomycetes</taxon>
        <taxon>Agaricomycetidae</taxon>
        <taxon>Agaricales</taxon>
        <taxon>Marasmiineae</taxon>
        <taxon>Omphalotaceae</taxon>
        <taxon>Rhodocollybia</taxon>
    </lineage>
</organism>
<feature type="compositionally biased region" description="Low complexity" evidence="1">
    <location>
        <begin position="144"/>
        <end position="165"/>
    </location>
</feature>
<name>A0A9P5PA88_9AGAR</name>
<dbReference type="SUPFAM" id="SSF55658">
    <property type="entry name" value="L9 N-domain-like"/>
    <property type="match status" value="1"/>
</dbReference>
<dbReference type="InterPro" id="IPR011320">
    <property type="entry name" value="RNase_H1_N"/>
</dbReference>
<feature type="region of interest" description="Disordered" evidence="1">
    <location>
        <begin position="124"/>
        <end position="165"/>
    </location>
</feature>
<dbReference type="Pfam" id="PF01693">
    <property type="entry name" value="Cauli_VI"/>
    <property type="match status" value="1"/>
</dbReference>
<evidence type="ECO:0000259" key="2">
    <source>
        <dbReference type="Pfam" id="PF01693"/>
    </source>
</evidence>
<comment type="caution">
    <text evidence="3">The sequence shown here is derived from an EMBL/GenBank/DDBJ whole genome shotgun (WGS) entry which is preliminary data.</text>
</comment>
<feature type="domain" description="Ribonuclease H1 N-terminal" evidence="2">
    <location>
        <begin position="173"/>
        <end position="214"/>
    </location>
</feature>
<reference evidence="3" key="1">
    <citation type="submission" date="2020-11" db="EMBL/GenBank/DDBJ databases">
        <authorList>
            <consortium name="DOE Joint Genome Institute"/>
            <person name="Ahrendt S."/>
            <person name="Riley R."/>
            <person name="Andreopoulos W."/>
            <person name="Labutti K."/>
            <person name="Pangilinan J."/>
            <person name="Ruiz-Duenas F.J."/>
            <person name="Barrasa J.M."/>
            <person name="Sanchez-Garcia M."/>
            <person name="Camarero S."/>
            <person name="Miyauchi S."/>
            <person name="Serrano A."/>
            <person name="Linde D."/>
            <person name="Babiker R."/>
            <person name="Drula E."/>
            <person name="Ayuso-Fernandez I."/>
            <person name="Pacheco R."/>
            <person name="Padilla G."/>
            <person name="Ferreira P."/>
            <person name="Barriuso J."/>
            <person name="Kellner H."/>
            <person name="Castanera R."/>
            <person name="Alfaro M."/>
            <person name="Ramirez L."/>
            <person name="Pisabarro A.G."/>
            <person name="Kuo A."/>
            <person name="Tritt A."/>
            <person name="Lipzen A."/>
            <person name="He G."/>
            <person name="Yan M."/>
            <person name="Ng V."/>
            <person name="Cullen D."/>
            <person name="Martin F."/>
            <person name="Rosso M.-N."/>
            <person name="Henrissat B."/>
            <person name="Hibbett D."/>
            <person name="Martinez A.T."/>
            <person name="Grigoriev I.V."/>
        </authorList>
    </citation>
    <scope>NUCLEOTIDE SEQUENCE</scope>
    <source>
        <strain evidence="3">AH 40177</strain>
    </source>
</reference>
<evidence type="ECO:0000256" key="1">
    <source>
        <dbReference type="SAM" id="MobiDB-lite"/>
    </source>
</evidence>
<dbReference type="AlphaFoldDB" id="A0A9P5PA88"/>
<dbReference type="EMBL" id="JADNRY010000363">
    <property type="protein sequence ID" value="KAF9058595.1"/>
    <property type="molecule type" value="Genomic_DNA"/>
</dbReference>
<evidence type="ECO:0000313" key="3">
    <source>
        <dbReference type="EMBL" id="KAF9058595.1"/>
    </source>
</evidence>
<evidence type="ECO:0000313" key="4">
    <source>
        <dbReference type="Proteomes" id="UP000772434"/>
    </source>
</evidence>
<protein>
    <recommendedName>
        <fullName evidence="2">Ribonuclease H1 N-terminal domain-containing protein</fullName>
    </recommendedName>
</protein>
<proteinExistence type="predicted"/>
<accession>A0A9P5PA88</accession>
<keyword evidence="4" id="KW-1185">Reference proteome</keyword>
<dbReference type="InterPro" id="IPR009027">
    <property type="entry name" value="Ribosomal_bL9/RNase_H1_N"/>
</dbReference>
<sequence length="300" mass="32409">MTGTQTNISPLKGTPEGRRLRNLEIVKALNDSNPPHRKVKTSNGSNSIVWISSGEEDEGEVIKGSDTEEEDLVAKMEELSVKRLDTQQTNATPVFYGNHSTSSNPFLSSQPMATPPRYSTIATPPQTPVRHGSSHTAANGQGSAAPAIHPVSPAPAPVAAAPATPGRQGKFSAYVVYSGKTPHFYANWSTVKRMLEGDPTLVFKGFYSLEKAREAWQAARDSGVINAIRNGAGRPYWSVTEGVRPAVYDSIYEAVKVGLEWGGGNLKGWNTEADAEEDWNDKANTHPSRIMETPSPNLIP</sequence>